<dbReference type="Pfam" id="PF06722">
    <property type="entry name" value="EryCIII-like_C"/>
    <property type="match status" value="1"/>
</dbReference>
<evidence type="ECO:0000313" key="4">
    <source>
        <dbReference type="EMBL" id="CAF1357076.1"/>
    </source>
</evidence>
<dbReference type="Proteomes" id="UP000663852">
    <property type="component" value="Unassembled WGS sequence"/>
</dbReference>
<dbReference type="InterPro" id="IPR004276">
    <property type="entry name" value="GlycoTrans_28_N"/>
</dbReference>
<protein>
    <submittedName>
        <fullName evidence="4">Uncharacterized protein</fullName>
    </submittedName>
</protein>
<dbReference type="InterPro" id="IPR050426">
    <property type="entry name" value="Glycosyltransferase_28"/>
</dbReference>
<dbReference type="Gene3D" id="3.40.50.2000">
    <property type="entry name" value="Glycogen Phosphorylase B"/>
    <property type="match status" value="2"/>
</dbReference>
<sequence length="771" mass="86445">MSININLDQDWSGYCSVTNYGDNISDVSVPISIDDSDWHTVQLPHNSIENKTKDWWYRRKLNCTISNDQSVYLTFKNSKTKDSDELFSPSIFAVMWLDDVRFFSGPITSSNTSIELPQKSFDSEHTLIICTRNACLAVHLCLTVKRSTDRIVSVDSIDEYVNIDLDQNAQNLNPKSIPLLNILMLIVGSRGDVQPFIAYGKALRAFGHRVRLATHEIFRSFVREHGLEFYPIAGNPAELMSFMVKNAGIVPSVDGIMSGNLFQGRRMCHDVLHSTWAACINDDDETGAPFRAEAIIANPVSFGHVHCAQKLGIPLHMAFTMPYSPTTAFPHPLGNVNYAKASRERLNTFSYRFVETLLWLCIGDQINTFRRDVLKLPSLDIRQATSIMVDEKVPYIYCWSPSLVPKPPDWPEYVNVPGFFFLDLASGYTTPPADLLTFLGLTSHSDSPTTQTSPPIFIGFGSIIGHDSQRLLNVILKALILTGYRAILADFDIDQDQLPATIFKINDVPHDWLFQYVSAVCHHGGAGTTATGLRAGKPTIVMPFFGDQFFWANIVRKSGVGPPPLSGKDVTVEELVEAFKFVHQPLVQVAAQRIKEALSHENGCEAAVVAFHDYLPLSRMRSDLDSTYAACFRLDEYNLQISRPVAQVLLSASVITESQLRHYSSRDWFKSKKKNDVHTIDLPWNSKAKLTVCNDRPASTSSSDNQSTCTSKISNFEATNVSGFSPEVCERILVEFNKVKEQFSQQVNVTTFKHHRKHFLARQRSQSSGHL</sequence>
<dbReference type="InterPro" id="IPR002213">
    <property type="entry name" value="UDP_glucos_trans"/>
</dbReference>
<proteinExistence type="predicted"/>
<dbReference type="EMBL" id="CAJNOJ010000270">
    <property type="protein sequence ID" value="CAF1357076.1"/>
    <property type="molecule type" value="Genomic_DNA"/>
</dbReference>
<name>A0A815HQD3_ADIRI</name>
<evidence type="ECO:0000259" key="3">
    <source>
        <dbReference type="Pfam" id="PF06722"/>
    </source>
</evidence>
<dbReference type="CDD" id="cd03784">
    <property type="entry name" value="GT1_Gtf-like"/>
    <property type="match status" value="1"/>
</dbReference>
<dbReference type="Pfam" id="PF03033">
    <property type="entry name" value="Glyco_transf_28"/>
    <property type="match status" value="1"/>
</dbReference>
<comment type="caution">
    <text evidence="4">The sequence shown here is derived from an EMBL/GenBank/DDBJ whole genome shotgun (WGS) entry which is preliminary data.</text>
</comment>
<dbReference type="SUPFAM" id="SSF49785">
    <property type="entry name" value="Galactose-binding domain-like"/>
    <property type="match status" value="1"/>
</dbReference>
<reference evidence="4" key="1">
    <citation type="submission" date="2021-02" db="EMBL/GenBank/DDBJ databases">
        <authorList>
            <person name="Nowell W R."/>
        </authorList>
    </citation>
    <scope>NUCLEOTIDE SEQUENCE</scope>
</reference>
<dbReference type="GO" id="GO:0005975">
    <property type="term" value="P:carbohydrate metabolic process"/>
    <property type="evidence" value="ECO:0007669"/>
    <property type="project" value="InterPro"/>
</dbReference>
<dbReference type="InterPro" id="IPR008979">
    <property type="entry name" value="Galactose-bd-like_sf"/>
</dbReference>
<evidence type="ECO:0000259" key="2">
    <source>
        <dbReference type="Pfam" id="PF03033"/>
    </source>
</evidence>
<dbReference type="PANTHER" id="PTHR48050:SF13">
    <property type="entry name" value="STEROL 3-BETA-GLUCOSYLTRANSFERASE UGT80A2"/>
    <property type="match status" value="1"/>
</dbReference>
<evidence type="ECO:0000256" key="1">
    <source>
        <dbReference type="ARBA" id="ARBA00022679"/>
    </source>
</evidence>
<gene>
    <name evidence="4" type="ORF">EDS130_LOCUS33602</name>
</gene>
<dbReference type="SUPFAM" id="SSF53756">
    <property type="entry name" value="UDP-Glycosyltransferase/glycogen phosphorylase"/>
    <property type="match status" value="1"/>
</dbReference>
<evidence type="ECO:0000313" key="5">
    <source>
        <dbReference type="Proteomes" id="UP000663852"/>
    </source>
</evidence>
<dbReference type="PANTHER" id="PTHR48050">
    <property type="entry name" value="STEROL 3-BETA-GLUCOSYLTRANSFERASE"/>
    <property type="match status" value="1"/>
</dbReference>
<dbReference type="GO" id="GO:0016906">
    <property type="term" value="F:sterol 3-beta-glucosyltransferase activity"/>
    <property type="evidence" value="ECO:0007669"/>
    <property type="project" value="UniProtKB-ARBA"/>
</dbReference>
<organism evidence="4 5">
    <name type="scientific">Adineta ricciae</name>
    <name type="common">Rotifer</name>
    <dbReference type="NCBI Taxonomy" id="249248"/>
    <lineage>
        <taxon>Eukaryota</taxon>
        <taxon>Metazoa</taxon>
        <taxon>Spiralia</taxon>
        <taxon>Gnathifera</taxon>
        <taxon>Rotifera</taxon>
        <taxon>Eurotatoria</taxon>
        <taxon>Bdelloidea</taxon>
        <taxon>Adinetida</taxon>
        <taxon>Adinetidae</taxon>
        <taxon>Adineta</taxon>
    </lineage>
</organism>
<dbReference type="FunFam" id="3.40.50.2000:FF:000009">
    <property type="entry name" value="Sterol 3-beta-glucosyltransferase UGT80A2"/>
    <property type="match status" value="1"/>
</dbReference>
<dbReference type="OrthoDB" id="5835829at2759"/>
<feature type="domain" description="Glycosyltransferase family 28 N-terminal" evidence="2">
    <location>
        <begin position="182"/>
        <end position="329"/>
    </location>
</feature>
<accession>A0A815HQD3</accession>
<dbReference type="InterPro" id="IPR010610">
    <property type="entry name" value="EryCIII-like_C"/>
</dbReference>
<keyword evidence="1" id="KW-0808">Transferase</keyword>
<feature type="domain" description="Erythromycin biosynthesis protein CIII-like C-terminal" evidence="3">
    <location>
        <begin position="494"/>
        <end position="599"/>
    </location>
</feature>
<dbReference type="AlphaFoldDB" id="A0A815HQD3"/>